<protein>
    <submittedName>
        <fullName evidence="1">Uncharacterized protein</fullName>
    </submittedName>
</protein>
<dbReference type="AlphaFoldDB" id="A0A919RX84"/>
<evidence type="ECO:0000313" key="1">
    <source>
        <dbReference type="EMBL" id="GIM28041.1"/>
    </source>
</evidence>
<organism evidence="1 2">
    <name type="scientific">Clostridium polyendosporum</name>
    <dbReference type="NCBI Taxonomy" id="69208"/>
    <lineage>
        <taxon>Bacteria</taxon>
        <taxon>Bacillati</taxon>
        <taxon>Bacillota</taxon>
        <taxon>Clostridia</taxon>
        <taxon>Eubacteriales</taxon>
        <taxon>Clostridiaceae</taxon>
        <taxon>Clostridium</taxon>
    </lineage>
</organism>
<keyword evidence="2" id="KW-1185">Reference proteome</keyword>
<evidence type="ECO:0000313" key="2">
    <source>
        <dbReference type="Proteomes" id="UP000679179"/>
    </source>
</evidence>
<comment type="caution">
    <text evidence="1">The sequence shown here is derived from an EMBL/GenBank/DDBJ whole genome shotgun (WGS) entry which is preliminary data.</text>
</comment>
<accession>A0A919RX84</accession>
<name>A0A919RX84_9CLOT</name>
<proteinExistence type="predicted"/>
<reference evidence="1" key="1">
    <citation type="submission" date="2021-03" db="EMBL/GenBank/DDBJ databases">
        <title>Taxonomic study of Clostridium polyendosporum from meadow-gley soil under rice.</title>
        <authorList>
            <person name="Kobayashi H."/>
            <person name="Tanizawa Y."/>
            <person name="Yagura M."/>
        </authorList>
    </citation>
    <scope>NUCLEOTIDE SEQUENCE</scope>
    <source>
        <strain evidence="1">JCM 30710</strain>
    </source>
</reference>
<sequence>MSNGCNVTDMVNGWEIELTVPAPIGPSNIFQYTITRIEPYSDSRELSNIRICLCPNISDNDRTALLASCSYTVFFEDDSSITSEDCFIDNTIPNPNENPAACKGLKFDNIPSGDEETGEQTRVVLNFTLTRQLPIGPVDIGFKAGAGPEDRSGIWQDVCGPVCKTRGLIVC</sequence>
<dbReference type="RefSeq" id="WP_212902780.1">
    <property type="nucleotide sequence ID" value="NZ_BOPZ01000004.1"/>
</dbReference>
<dbReference type="Proteomes" id="UP000679179">
    <property type="component" value="Unassembled WGS sequence"/>
</dbReference>
<dbReference type="EMBL" id="BOPZ01000004">
    <property type="protein sequence ID" value="GIM28041.1"/>
    <property type="molecule type" value="Genomic_DNA"/>
</dbReference>
<gene>
    <name evidence="1" type="ORF">CPJCM30710_07070</name>
</gene>